<dbReference type="AlphaFoldDB" id="A0A931NJQ4"/>
<reference evidence="3" key="1">
    <citation type="submission" date="2020-12" db="EMBL/GenBank/DDBJ databases">
        <title>The genome sequence of Inhella sp. 1Y17.</title>
        <authorList>
            <person name="Liu Y."/>
        </authorList>
    </citation>
    <scope>NUCLEOTIDE SEQUENCE</scope>
    <source>
        <strain evidence="3">1Y17</strain>
    </source>
</reference>
<protein>
    <submittedName>
        <fullName evidence="3">Type VI secretion system Vgr family protein</fullName>
    </submittedName>
</protein>
<dbReference type="SUPFAM" id="SSF69349">
    <property type="entry name" value="Phage fibre proteins"/>
    <property type="match status" value="1"/>
</dbReference>
<name>A0A931NJQ4_9BURK</name>
<comment type="caution">
    <text evidence="3">The sequence shown here is derived from an EMBL/GenBank/DDBJ whole genome shotgun (WGS) entry which is preliminary data.</text>
</comment>
<dbReference type="Proteomes" id="UP000613266">
    <property type="component" value="Unassembled WGS sequence"/>
</dbReference>
<proteinExistence type="predicted"/>
<dbReference type="Pfam" id="PF04717">
    <property type="entry name" value="Phage_base_V"/>
    <property type="match status" value="1"/>
</dbReference>
<evidence type="ECO:0000313" key="4">
    <source>
        <dbReference type="Proteomes" id="UP000613266"/>
    </source>
</evidence>
<dbReference type="Gene3D" id="2.40.50.230">
    <property type="entry name" value="Gp5 N-terminal domain"/>
    <property type="match status" value="1"/>
</dbReference>
<dbReference type="Pfam" id="PF13296">
    <property type="entry name" value="T6SS_Vgr"/>
    <property type="match status" value="1"/>
</dbReference>
<keyword evidence="4" id="KW-1185">Reference proteome</keyword>
<dbReference type="InterPro" id="IPR006531">
    <property type="entry name" value="Gp5/Vgr_OB"/>
</dbReference>
<feature type="domain" description="Putative type VI secretion system Rhs element associated Vgr" evidence="2">
    <location>
        <begin position="103"/>
        <end position="137"/>
    </location>
</feature>
<evidence type="ECO:0000259" key="2">
    <source>
        <dbReference type="Pfam" id="PF13296"/>
    </source>
</evidence>
<evidence type="ECO:0000259" key="1">
    <source>
        <dbReference type="Pfam" id="PF04717"/>
    </source>
</evidence>
<accession>A0A931NJQ4</accession>
<dbReference type="InterPro" id="IPR028244">
    <property type="entry name" value="T6SS_Rhs_Vgr_dom"/>
</dbReference>
<dbReference type="SUPFAM" id="SSF69255">
    <property type="entry name" value="gp5 N-terminal domain-like"/>
    <property type="match status" value="1"/>
</dbReference>
<sequence length="138" mass="14571">MQPVLQSAPLRACLLISGGEWRCAPGLTRSGVRVAQPQAGANWGQLFRPRIGTEVAVGFIEGDIDRPVITGQHYNAAHLPPWSAGEGSGANHPGVISGVRSQTLDGAGHNHWLVDDTPGQLRTRLASSHGQSELILGE</sequence>
<feature type="domain" description="Gp5/Type VI secretion system Vgr protein OB-fold" evidence="1">
    <location>
        <begin position="32"/>
        <end position="74"/>
    </location>
</feature>
<evidence type="ECO:0000313" key="3">
    <source>
        <dbReference type="EMBL" id="MBH9578885.1"/>
    </source>
</evidence>
<organism evidence="3 4">
    <name type="scientific">Inhella proteolytica</name>
    <dbReference type="NCBI Taxonomy" id="2795029"/>
    <lineage>
        <taxon>Bacteria</taxon>
        <taxon>Pseudomonadati</taxon>
        <taxon>Pseudomonadota</taxon>
        <taxon>Betaproteobacteria</taxon>
        <taxon>Burkholderiales</taxon>
        <taxon>Sphaerotilaceae</taxon>
        <taxon>Inhella</taxon>
    </lineage>
</organism>
<dbReference type="EMBL" id="JAEDAK010000015">
    <property type="protein sequence ID" value="MBH9578885.1"/>
    <property type="molecule type" value="Genomic_DNA"/>
</dbReference>
<gene>
    <name evidence="3" type="ORF">I7X39_18495</name>
</gene>
<dbReference type="InterPro" id="IPR037026">
    <property type="entry name" value="Vgr_OB-fold_dom_sf"/>
</dbReference>